<proteinExistence type="inferred from homology"/>
<dbReference type="PANTHER" id="PTHR31126:SF1">
    <property type="entry name" value="TYROSINE SPECIFIC PROTEIN PHOSPHATASES DOMAIN-CONTAINING PROTEIN"/>
    <property type="match status" value="1"/>
</dbReference>
<gene>
    <name evidence="3" type="ORF">HY30_09980</name>
</gene>
<evidence type="ECO:0000259" key="2">
    <source>
        <dbReference type="PROSITE" id="PS50056"/>
    </source>
</evidence>
<dbReference type="SUPFAM" id="SSF52799">
    <property type="entry name" value="(Phosphotyrosine protein) phosphatases II"/>
    <property type="match status" value="1"/>
</dbReference>
<dbReference type="EMBL" id="AWFG01000074">
    <property type="protein sequence ID" value="KCZ54603.1"/>
    <property type="molecule type" value="Genomic_DNA"/>
</dbReference>
<accession>A0A062UA46</accession>
<name>A0A062UA46_9PROT</name>
<dbReference type="eggNOG" id="COG2365">
    <property type="taxonomic scope" value="Bacteria"/>
</dbReference>
<dbReference type="InterPro" id="IPR000387">
    <property type="entry name" value="Tyr_Pase_dom"/>
</dbReference>
<dbReference type="InterPro" id="IPR016130">
    <property type="entry name" value="Tyr_Pase_AS"/>
</dbReference>
<reference evidence="3 4" key="1">
    <citation type="journal article" date="2014" name="Antonie Van Leeuwenhoek">
        <title>Hyphomonas beringensis sp. nov. and Hyphomonas chukchiensis sp. nov., isolated from surface seawater of the Bering Sea and Chukchi Sea.</title>
        <authorList>
            <person name="Li C."/>
            <person name="Lai Q."/>
            <person name="Li G."/>
            <person name="Dong C."/>
            <person name="Wang J."/>
            <person name="Liao Y."/>
            <person name="Shao Z."/>
        </authorList>
    </citation>
    <scope>NUCLEOTIDE SEQUENCE [LARGE SCALE GENOMIC DNA]</scope>
    <source>
        <strain evidence="3 4">BH-BN04-4</strain>
    </source>
</reference>
<keyword evidence="4" id="KW-1185">Reference proteome</keyword>
<protein>
    <recommendedName>
        <fullName evidence="2">Tyrosine specific protein phosphatases domain-containing protein</fullName>
    </recommendedName>
</protein>
<evidence type="ECO:0000313" key="4">
    <source>
        <dbReference type="Proteomes" id="UP000027190"/>
    </source>
</evidence>
<dbReference type="AlphaFoldDB" id="A0A062UA46"/>
<organism evidence="3 4">
    <name type="scientific">Hyphomonas chukchiensis</name>
    <dbReference type="NCBI Taxonomy" id="1280947"/>
    <lineage>
        <taxon>Bacteria</taxon>
        <taxon>Pseudomonadati</taxon>
        <taxon>Pseudomonadota</taxon>
        <taxon>Alphaproteobacteria</taxon>
        <taxon>Hyphomonadales</taxon>
        <taxon>Hyphomonadaceae</taxon>
        <taxon>Hyphomonas</taxon>
    </lineage>
</organism>
<dbReference type="GO" id="GO:0004721">
    <property type="term" value="F:phosphoprotein phosphatase activity"/>
    <property type="evidence" value="ECO:0007669"/>
    <property type="project" value="InterPro"/>
</dbReference>
<comment type="caution">
    <text evidence="3">The sequence shown here is derived from an EMBL/GenBank/DDBJ whole genome shotgun (WGS) entry which is preliminary data.</text>
</comment>
<dbReference type="Proteomes" id="UP000027190">
    <property type="component" value="Unassembled WGS sequence"/>
</dbReference>
<dbReference type="Gene3D" id="3.90.190.10">
    <property type="entry name" value="Protein tyrosine phosphatase superfamily"/>
    <property type="match status" value="1"/>
</dbReference>
<evidence type="ECO:0000256" key="1">
    <source>
        <dbReference type="ARBA" id="ARBA00009580"/>
    </source>
</evidence>
<dbReference type="PROSITE" id="PS00383">
    <property type="entry name" value="TYR_PHOSPHATASE_1"/>
    <property type="match status" value="1"/>
</dbReference>
<dbReference type="PROSITE" id="PS50056">
    <property type="entry name" value="TYR_PHOSPHATASE_2"/>
    <property type="match status" value="1"/>
</dbReference>
<dbReference type="STRING" id="1280947.HY30_09980"/>
<feature type="domain" description="Tyrosine specific protein phosphatases" evidence="2">
    <location>
        <begin position="65"/>
        <end position="104"/>
    </location>
</feature>
<dbReference type="PANTHER" id="PTHR31126">
    <property type="entry name" value="TYROSINE-PROTEIN PHOSPHATASE"/>
    <property type="match status" value="1"/>
</dbReference>
<dbReference type="Pfam" id="PF13350">
    <property type="entry name" value="Y_phosphatase3"/>
    <property type="match status" value="1"/>
</dbReference>
<comment type="similarity">
    <text evidence="1">Belongs to the protein-tyrosine phosphatase family.</text>
</comment>
<sequence length="201" mass="22072">MDLRSSSEAADDENEHFRENGAELFQLNVGTDVRAKGSFWEKLASDSSPQTVRDLLHSIYRSIPMAVAPALQIVFERIEAGSPPILIHCAAGKDRTGVAVALLLHALGSSMDGIMKDYLETQNRLTQASITRSTETLAAIVGEPLHPESLSLLSGVRRDFLKQSFSWMDRKYDGADGFLESCAGLTNQRKAAIRRALLEPE</sequence>
<evidence type="ECO:0000313" key="3">
    <source>
        <dbReference type="EMBL" id="KCZ54603.1"/>
    </source>
</evidence>
<dbReference type="InterPro" id="IPR026893">
    <property type="entry name" value="Tyr/Ser_Pase_IphP-type"/>
</dbReference>
<dbReference type="InterPro" id="IPR029021">
    <property type="entry name" value="Prot-tyrosine_phosphatase-like"/>
</dbReference>